<evidence type="ECO:0000313" key="1">
    <source>
        <dbReference type="EMBL" id="KAJ7373694.1"/>
    </source>
</evidence>
<organism evidence="1 2">
    <name type="scientific">Desmophyllum pertusum</name>
    <dbReference type="NCBI Taxonomy" id="174260"/>
    <lineage>
        <taxon>Eukaryota</taxon>
        <taxon>Metazoa</taxon>
        <taxon>Cnidaria</taxon>
        <taxon>Anthozoa</taxon>
        <taxon>Hexacorallia</taxon>
        <taxon>Scleractinia</taxon>
        <taxon>Caryophylliina</taxon>
        <taxon>Caryophylliidae</taxon>
        <taxon>Desmophyllum</taxon>
    </lineage>
</organism>
<dbReference type="AlphaFoldDB" id="A0A9X0CU95"/>
<reference evidence="1" key="1">
    <citation type="submission" date="2023-01" db="EMBL/GenBank/DDBJ databases">
        <title>Genome assembly of the deep-sea coral Lophelia pertusa.</title>
        <authorList>
            <person name="Herrera S."/>
            <person name="Cordes E."/>
        </authorList>
    </citation>
    <scope>NUCLEOTIDE SEQUENCE</scope>
    <source>
        <strain evidence="1">USNM1676648</strain>
        <tissue evidence="1">Polyp</tissue>
    </source>
</reference>
<proteinExistence type="predicted"/>
<comment type="caution">
    <text evidence="1">The sequence shown here is derived from an EMBL/GenBank/DDBJ whole genome shotgun (WGS) entry which is preliminary data.</text>
</comment>
<accession>A0A9X0CU95</accession>
<keyword evidence="2" id="KW-1185">Reference proteome</keyword>
<dbReference type="Proteomes" id="UP001163046">
    <property type="component" value="Unassembled WGS sequence"/>
</dbReference>
<gene>
    <name evidence="1" type="ORF">OS493_011303</name>
</gene>
<dbReference type="EMBL" id="MU826830">
    <property type="protein sequence ID" value="KAJ7373694.1"/>
    <property type="molecule type" value="Genomic_DNA"/>
</dbReference>
<sequence length="134" mass="14692">MTYGGLGREEKKEIWQAIGSGVARDSRGKTISDIKLGLSKMLADLLKRHGISCFYIPSQGDMQSILMQPHMLAGIIPKESVSQPGALGCALLYGRWNPFVLSVGGMMYGKDPKNNLDGELLRLAIHPCRAQDIY</sequence>
<name>A0A9X0CU95_9CNID</name>
<protein>
    <submittedName>
        <fullName evidence="1">Uncharacterized protein</fullName>
    </submittedName>
</protein>
<evidence type="ECO:0000313" key="2">
    <source>
        <dbReference type="Proteomes" id="UP001163046"/>
    </source>
</evidence>